<dbReference type="STRING" id="28573.A0A0U1LYH9"/>
<dbReference type="InterPro" id="IPR051176">
    <property type="entry name" value="Cent_Immune-Sig_Mod"/>
</dbReference>
<keyword evidence="2" id="KW-1133">Transmembrane helix</keyword>
<dbReference type="SUPFAM" id="SSF49879">
    <property type="entry name" value="SMAD/FHA domain"/>
    <property type="match status" value="1"/>
</dbReference>
<dbReference type="PROSITE" id="PS50006">
    <property type="entry name" value="FHA_DOMAIN"/>
    <property type="match status" value="1"/>
</dbReference>
<dbReference type="SMART" id="SM00240">
    <property type="entry name" value="FHA"/>
    <property type="match status" value="1"/>
</dbReference>
<organism evidence="4 5">
    <name type="scientific">Talaromyces islandicus</name>
    <name type="common">Penicillium islandicum</name>
    <dbReference type="NCBI Taxonomy" id="28573"/>
    <lineage>
        <taxon>Eukaryota</taxon>
        <taxon>Fungi</taxon>
        <taxon>Dikarya</taxon>
        <taxon>Ascomycota</taxon>
        <taxon>Pezizomycotina</taxon>
        <taxon>Eurotiomycetes</taxon>
        <taxon>Eurotiomycetidae</taxon>
        <taxon>Eurotiales</taxon>
        <taxon>Trichocomaceae</taxon>
        <taxon>Talaromyces</taxon>
        <taxon>Talaromyces sect. Islandici</taxon>
    </lineage>
</organism>
<feature type="compositionally biased region" description="Basic and acidic residues" evidence="1">
    <location>
        <begin position="312"/>
        <end position="327"/>
    </location>
</feature>
<evidence type="ECO:0000256" key="2">
    <source>
        <dbReference type="SAM" id="Phobius"/>
    </source>
</evidence>
<keyword evidence="2" id="KW-0812">Transmembrane</keyword>
<feature type="region of interest" description="Disordered" evidence="1">
    <location>
        <begin position="141"/>
        <end position="340"/>
    </location>
</feature>
<feature type="compositionally biased region" description="Acidic residues" evidence="1">
    <location>
        <begin position="152"/>
        <end position="168"/>
    </location>
</feature>
<dbReference type="Proteomes" id="UP000054383">
    <property type="component" value="Unassembled WGS sequence"/>
</dbReference>
<evidence type="ECO:0000256" key="1">
    <source>
        <dbReference type="SAM" id="MobiDB-lite"/>
    </source>
</evidence>
<dbReference type="Pfam" id="PF00498">
    <property type="entry name" value="FHA"/>
    <property type="match status" value="1"/>
</dbReference>
<dbReference type="OrthoDB" id="4096268at2759"/>
<dbReference type="Gene3D" id="2.60.200.20">
    <property type="match status" value="1"/>
</dbReference>
<dbReference type="OMA" id="ANESFPF"/>
<dbReference type="GO" id="GO:0005737">
    <property type="term" value="C:cytoplasm"/>
    <property type="evidence" value="ECO:0007669"/>
    <property type="project" value="TreeGrafter"/>
</dbReference>
<dbReference type="PANTHER" id="PTHR15715">
    <property type="entry name" value="CENTROSOMAL PROTEIN OF 170 KDA"/>
    <property type="match status" value="1"/>
</dbReference>
<dbReference type="AlphaFoldDB" id="A0A0U1LYH9"/>
<keyword evidence="5" id="KW-1185">Reference proteome</keyword>
<evidence type="ECO:0000259" key="3">
    <source>
        <dbReference type="PROSITE" id="PS50006"/>
    </source>
</evidence>
<dbReference type="InterPro" id="IPR000253">
    <property type="entry name" value="FHA_dom"/>
</dbReference>
<accession>A0A0U1LYH9</accession>
<sequence>MAGRHVVVTLTPVYAPDSLPFRSLTFASNDDTAPLGRASKSESKNLMPAHDNAWFDSRVMSRDHAVLSVSLETQTVFIRDHGSMHGTLLNDSKIQPKKNIPINNGDVLTFGSEVLRGDQTFRPIAVRFNCKWHDHSLPTETPKVYKNTFTVPDDDDDDDNDNDNDDVQVVDSPSKSVPKPVEHSSDSSDFDYGSDISRPLDLTSPVTSPEVKQTDLPKPAAVEPSPAHGSSSDPITASQDPQFTRSSPPGSFPIDFARSDETDSEFDDDDVISESYSAWIAKRDGSDGYEDSIADEDVFIYDENDENEDESKDDKENHHEQVEEAPHKATSPAPEAVLPVPPIVGEADHLSTVGNAPSSFAALDDDSIVASASQGPPSFIPVLRQETSAMADFQSQLRDYEMQRVPSPSDKAMAKPPQYNPYECWGTWECIPPVTANESFPFGPHRSTGYLQHLTGETGRAPIISSRALDNEKATEPAKTGVSIADIVEAAEPVSGPSKRKADEFESDLDDLKLGGSQENTQDSIPDAQPRPELNTIVVSDSQVPTSSPVSGRRESRRKRAKTRQSNGIFKYATAAVIGAVVGGISTVAALAALPSDYFE</sequence>
<gene>
    <name evidence="4" type="ORF">PISL3812_05428</name>
</gene>
<feature type="compositionally biased region" description="Acidic residues" evidence="1">
    <location>
        <begin position="287"/>
        <end position="311"/>
    </location>
</feature>
<evidence type="ECO:0000313" key="4">
    <source>
        <dbReference type="EMBL" id="CRG88398.1"/>
    </source>
</evidence>
<feature type="compositionally biased region" description="Polar residues" evidence="1">
    <location>
        <begin position="537"/>
        <end position="550"/>
    </location>
</feature>
<dbReference type="InterPro" id="IPR008984">
    <property type="entry name" value="SMAD_FHA_dom_sf"/>
</dbReference>
<proteinExistence type="predicted"/>
<name>A0A0U1LYH9_TALIS</name>
<evidence type="ECO:0000313" key="5">
    <source>
        <dbReference type="Proteomes" id="UP000054383"/>
    </source>
</evidence>
<dbReference type="PANTHER" id="PTHR15715:SF37">
    <property type="entry name" value="LD47843P"/>
    <property type="match status" value="1"/>
</dbReference>
<dbReference type="EMBL" id="CVMT01000004">
    <property type="protein sequence ID" value="CRG88398.1"/>
    <property type="molecule type" value="Genomic_DNA"/>
</dbReference>
<keyword evidence="2" id="KW-0472">Membrane</keyword>
<feature type="compositionally biased region" description="Polar residues" evidence="1">
    <location>
        <begin position="228"/>
        <end position="249"/>
    </location>
</feature>
<feature type="compositionally biased region" description="Acidic residues" evidence="1">
    <location>
        <begin position="262"/>
        <end position="272"/>
    </location>
</feature>
<feature type="region of interest" description="Disordered" evidence="1">
    <location>
        <begin position="511"/>
        <end position="565"/>
    </location>
</feature>
<protein>
    <recommendedName>
        <fullName evidence="3">FHA domain-containing protein</fullName>
    </recommendedName>
</protein>
<reference evidence="4 5" key="1">
    <citation type="submission" date="2015-04" db="EMBL/GenBank/DDBJ databases">
        <authorList>
            <person name="Syromyatnikov M.Y."/>
            <person name="Popov V.N."/>
        </authorList>
    </citation>
    <scope>NUCLEOTIDE SEQUENCE [LARGE SCALE GENOMIC DNA]</scope>
    <source>
        <strain evidence="4">WF-38-12</strain>
    </source>
</reference>
<feature type="domain" description="FHA" evidence="3">
    <location>
        <begin position="33"/>
        <end position="94"/>
    </location>
</feature>
<feature type="transmembrane region" description="Helical" evidence="2">
    <location>
        <begin position="569"/>
        <end position="594"/>
    </location>
</feature>